<dbReference type="Pfam" id="PF02615">
    <property type="entry name" value="Ldh_2"/>
    <property type="match status" value="1"/>
</dbReference>
<dbReference type="Gene3D" id="1.10.1530.10">
    <property type="match status" value="1"/>
</dbReference>
<dbReference type="Gene3D" id="3.30.1370.60">
    <property type="entry name" value="Hypothetical oxidoreductase yiak, domain 2"/>
    <property type="match status" value="1"/>
</dbReference>
<evidence type="ECO:0000313" key="3">
    <source>
        <dbReference type="EMBL" id="PFG28352.1"/>
    </source>
</evidence>
<organism evidence="3 4">
    <name type="scientific">Corynebacterium renale</name>
    <dbReference type="NCBI Taxonomy" id="1724"/>
    <lineage>
        <taxon>Bacteria</taxon>
        <taxon>Bacillati</taxon>
        <taxon>Actinomycetota</taxon>
        <taxon>Actinomycetes</taxon>
        <taxon>Mycobacteriales</taxon>
        <taxon>Corynebacteriaceae</taxon>
        <taxon>Corynebacterium</taxon>
    </lineage>
</organism>
<sequence>MQQRISKSSLFSMFSTHISIETYMTGLAARHTHPPQPSAAHQSATGTATLVRINVKQPEGSVLVRVPITTASNAFYAALTAHGMSPEQAKSSAAFFLDAERFGKTSHGAFHMLDYLKAMDEGRINPTPHPTIHAHGAVIRVDADHGLSQFAFHQALDTVLGTARDQGLAVCAISNTYTTGELGWYPRELSRHGMISLTTTNSPALIALGKDGRRSVGTNPIAFGIPGELNIDQAMSNTAYVSVRQRASRGQDLPEGWAVDKNGKPTTSSDAAVEGALLPFGGQRGGNIALIAEMLAMLAGGVSSTEASTSPNGSPSVGLFSLVLNPGAFGEGVVDKLSAQLGLLHDDFEVYIPGRDRMHAPLPDQIEIDDAVWEQVFQAGK</sequence>
<reference evidence="3 4" key="1">
    <citation type="submission" date="2017-10" db="EMBL/GenBank/DDBJ databases">
        <title>Sequencing the genomes of 1000 actinobacteria strains.</title>
        <authorList>
            <person name="Klenk H.-P."/>
        </authorList>
    </citation>
    <scope>NUCLEOTIDE SEQUENCE [LARGE SCALE GENOMIC DNA]</scope>
    <source>
        <strain evidence="3 4">DSM 20688</strain>
    </source>
</reference>
<keyword evidence="2" id="KW-0560">Oxidoreductase</keyword>
<name>A0A2A9DQV3_9CORY</name>
<dbReference type="EMBL" id="PDJF01000001">
    <property type="protein sequence ID" value="PFG28352.1"/>
    <property type="molecule type" value="Genomic_DNA"/>
</dbReference>
<dbReference type="GO" id="GO:0016491">
    <property type="term" value="F:oxidoreductase activity"/>
    <property type="evidence" value="ECO:0007669"/>
    <property type="project" value="UniProtKB-KW"/>
</dbReference>
<evidence type="ECO:0000313" key="4">
    <source>
        <dbReference type="Proteomes" id="UP000221653"/>
    </source>
</evidence>
<evidence type="ECO:0000256" key="2">
    <source>
        <dbReference type="ARBA" id="ARBA00023002"/>
    </source>
</evidence>
<keyword evidence="4" id="KW-1185">Reference proteome</keyword>
<dbReference type="Proteomes" id="UP000221653">
    <property type="component" value="Unassembled WGS sequence"/>
</dbReference>
<accession>A0A2A9DQV3</accession>
<dbReference type="InterPro" id="IPR036111">
    <property type="entry name" value="Mal/L-sulfo/L-lacto_DH-like_sf"/>
</dbReference>
<dbReference type="InterPro" id="IPR003767">
    <property type="entry name" value="Malate/L-lactate_DH-like"/>
</dbReference>
<evidence type="ECO:0000256" key="1">
    <source>
        <dbReference type="ARBA" id="ARBA00006056"/>
    </source>
</evidence>
<dbReference type="AlphaFoldDB" id="A0A2A9DQV3"/>
<comment type="caution">
    <text evidence="3">The sequence shown here is derived from an EMBL/GenBank/DDBJ whole genome shotgun (WGS) entry which is preliminary data.</text>
</comment>
<dbReference type="InterPro" id="IPR043143">
    <property type="entry name" value="Mal/L-sulf/L-lact_DH-like_NADP"/>
</dbReference>
<comment type="similarity">
    <text evidence="1">Belongs to the LDH2/MDH2 oxidoreductase family.</text>
</comment>
<dbReference type="InterPro" id="IPR043144">
    <property type="entry name" value="Mal/L-sulf/L-lact_DH-like_ah"/>
</dbReference>
<dbReference type="PANTHER" id="PTHR11091:SF0">
    <property type="entry name" value="MALATE DEHYDROGENASE"/>
    <property type="match status" value="1"/>
</dbReference>
<dbReference type="PANTHER" id="PTHR11091">
    <property type="entry name" value="OXIDOREDUCTASE-RELATED"/>
    <property type="match status" value="1"/>
</dbReference>
<dbReference type="SUPFAM" id="SSF89733">
    <property type="entry name" value="L-sulfolactate dehydrogenase-like"/>
    <property type="match status" value="1"/>
</dbReference>
<gene>
    <name evidence="3" type="ORF">ATK06_1461</name>
</gene>
<dbReference type="STRING" id="1724.GCA_001044175_01253"/>
<protein>
    <submittedName>
        <fullName evidence="3">(2R)-3-sulfolactate dehydrogenase (NADP+)</fullName>
    </submittedName>
</protein>
<proteinExistence type="inferred from homology"/>